<evidence type="ECO:0000313" key="2">
    <source>
        <dbReference type="EMBL" id="MCU6792475.1"/>
    </source>
</evidence>
<proteinExistence type="predicted"/>
<dbReference type="EMBL" id="JAOQIO010000023">
    <property type="protein sequence ID" value="MCU6792475.1"/>
    <property type="molecule type" value="Genomic_DNA"/>
</dbReference>
<gene>
    <name evidence="2" type="ORF">OB236_10075</name>
</gene>
<organism evidence="2 3">
    <name type="scientific">Paenibacillus baimaensis</name>
    <dbReference type="NCBI Taxonomy" id="2982185"/>
    <lineage>
        <taxon>Bacteria</taxon>
        <taxon>Bacillati</taxon>
        <taxon>Bacillota</taxon>
        <taxon>Bacilli</taxon>
        <taxon>Bacillales</taxon>
        <taxon>Paenibacillaceae</taxon>
        <taxon>Paenibacillus</taxon>
    </lineage>
</organism>
<comment type="caution">
    <text evidence="2">The sequence shown here is derived from an EMBL/GenBank/DDBJ whole genome shotgun (WGS) entry which is preliminary data.</text>
</comment>
<keyword evidence="3" id="KW-1185">Reference proteome</keyword>
<reference evidence="2 3" key="1">
    <citation type="submission" date="2022-09" db="EMBL/GenBank/DDBJ databases">
        <authorList>
            <person name="Han X.L."/>
            <person name="Wang Q."/>
            <person name="Lu T."/>
        </authorList>
    </citation>
    <scope>NUCLEOTIDE SEQUENCE [LARGE SCALE GENOMIC DNA]</scope>
    <source>
        <strain evidence="2 3">WQ 127069</strain>
    </source>
</reference>
<feature type="coiled-coil region" evidence="1">
    <location>
        <begin position="19"/>
        <end position="46"/>
    </location>
</feature>
<accession>A0ABT2UCZ9</accession>
<dbReference type="RefSeq" id="WP_262683863.1">
    <property type="nucleotide sequence ID" value="NZ_JAOQIO010000023.1"/>
</dbReference>
<evidence type="ECO:0000256" key="1">
    <source>
        <dbReference type="SAM" id="Coils"/>
    </source>
</evidence>
<evidence type="ECO:0000313" key="3">
    <source>
        <dbReference type="Proteomes" id="UP001652445"/>
    </source>
</evidence>
<keyword evidence="1" id="KW-0175">Coiled coil</keyword>
<dbReference type="Proteomes" id="UP001652445">
    <property type="component" value="Unassembled WGS sequence"/>
</dbReference>
<sequence length="50" mass="6041">MNLKLLEYGYKFLQENKGMQKMFKDMEKLNKEMDIIKKDAKKINETKGKK</sequence>
<protein>
    <submittedName>
        <fullName evidence="2">Uncharacterized protein</fullName>
    </submittedName>
</protein>
<name>A0ABT2UCZ9_9BACL</name>